<dbReference type="Pfam" id="PF01061">
    <property type="entry name" value="ABC2_membrane"/>
    <property type="match status" value="1"/>
</dbReference>
<dbReference type="InterPro" id="IPR000412">
    <property type="entry name" value="ABC_2_transport"/>
</dbReference>
<keyword evidence="6" id="KW-1003">Cell membrane</keyword>
<evidence type="ECO:0000313" key="10">
    <source>
        <dbReference type="Proteomes" id="UP000199343"/>
    </source>
</evidence>
<feature type="transmembrane region" description="Helical" evidence="6">
    <location>
        <begin position="171"/>
        <end position="189"/>
    </location>
</feature>
<dbReference type="Proteomes" id="UP000199343">
    <property type="component" value="Unassembled WGS sequence"/>
</dbReference>
<sequence length="247" mass="26021">MTALSKIIRVEAKLFLRDPVGTFFAIAFPALLILVLGLAMPGVRDPSDDLDGRRPLEVYLPITMTLAIATVTMVTLVGVLASYRERGVLRRLSTTPVSPTALLVAQVAVNVAALLVACGLAWLVAATVFAVPPPGNAVGFVLAFTLGSSTMCALALLVAAVTASARASSGIGMLIYFPMMFFAGVWTPGPQMPDVVRKIADFTPLGAASQAVQDAWVGSWPTLMHLAVMVAFTVVLGGAAARYFRWE</sequence>
<keyword evidence="5" id="KW-0046">Antibiotic resistance</keyword>
<dbReference type="RefSeq" id="WP_091630597.1">
    <property type="nucleotide sequence ID" value="NZ_CP109071.1"/>
</dbReference>
<evidence type="ECO:0000313" key="11">
    <source>
        <dbReference type="Proteomes" id="UP001334804"/>
    </source>
</evidence>
<feature type="domain" description="ABC transmembrane type-2" evidence="7">
    <location>
        <begin position="20"/>
        <end position="247"/>
    </location>
</feature>
<gene>
    <name evidence="8" type="ORF">GA0070608_4671</name>
    <name evidence="9" type="ORF">OIE14_26515</name>
</gene>
<dbReference type="EMBL" id="FMIC01000002">
    <property type="protein sequence ID" value="SCL71525.1"/>
    <property type="molecule type" value="Genomic_DNA"/>
</dbReference>
<dbReference type="PANTHER" id="PTHR43027">
    <property type="entry name" value="DOXORUBICIN RESISTANCE ABC TRANSPORTER PERMEASE PROTEIN DRRC-RELATED"/>
    <property type="match status" value="1"/>
</dbReference>
<keyword evidence="11" id="KW-1185">Reference proteome</keyword>
<dbReference type="Proteomes" id="UP001334804">
    <property type="component" value="Chromosome"/>
</dbReference>
<evidence type="ECO:0000256" key="2">
    <source>
        <dbReference type="ARBA" id="ARBA00022692"/>
    </source>
</evidence>
<feature type="transmembrane region" description="Helical" evidence="6">
    <location>
        <begin position="223"/>
        <end position="244"/>
    </location>
</feature>
<evidence type="ECO:0000256" key="6">
    <source>
        <dbReference type="RuleBase" id="RU361157"/>
    </source>
</evidence>
<dbReference type="AlphaFoldDB" id="A0A1C6VYW5"/>
<reference evidence="8 10" key="1">
    <citation type="submission" date="2016-06" db="EMBL/GenBank/DDBJ databases">
        <authorList>
            <person name="Kjaerup R.B."/>
            <person name="Dalgaard T.S."/>
            <person name="Juul-Madsen H.R."/>
        </authorList>
    </citation>
    <scope>NUCLEOTIDE SEQUENCE [LARGE SCALE GENOMIC DNA]</scope>
    <source>
        <strain evidence="8 10">DSM 43363</strain>
    </source>
</reference>
<dbReference type="InterPro" id="IPR013525">
    <property type="entry name" value="ABC2_TM"/>
</dbReference>
<dbReference type="GO" id="GO:0046677">
    <property type="term" value="P:response to antibiotic"/>
    <property type="evidence" value="ECO:0007669"/>
    <property type="project" value="UniProtKB-KW"/>
</dbReference>
<comment type="subcellular location">
    <subcellularLocation>
        <location evidence="6">Cell membrane</location>
        <topology evidence="6">Multi-pass membrane protein</topology>
    </subcellularLocation>
    <subcellularLocation>
        <location evidence="1">Membrane</location>
        <topology evidence="1">Multi-pass membrane protein</topology>
    </subcellularLocation>
</comment>
<dbReference type="GO" id="GO:0140359">
    <property type="term" value="F:ABC-type transporter activity"/>
    <property type="evidence" value="ECO:0007669"/>
    <property type="project" value="InterPro"/>
</dbReference>
<evidence type="ECO:0000256" key="4">
    <source>
        <dbReference type="ARBA" id="ARBA00023136"/>
    </source>
</evidence>
<keyword evidence="4 6" id="KW-0472">Membrane</keyword>
<evidence type="ECO:0000259" key="7">
    <source>
        <dbReference type="PROSITE" id="PS51012"/>
    </source>
</evidence>
<evidence type="ECO:0000256" key="1">
    <source>
        <dbReference type="ARBA" id="ARBA00004141"/>
    </source>
</evidence>
<accession>A0A1C6VYW5</accession>
<evidence type="ECO:0000256" key="5">
    <source>
        <dbReference type="ARBA" id="ARBA00023251"/>
    </source>
</evidence>
<name>A0A1C6VYW5_9ACTN</name>
<dbReference type="STRING" id="47871.GA0070608_4671"/>
<feature type="transmembrane region" description="Helical" evidence="6">
    <location>
        <begin position="137"/>
        <end position="159"/>
    </location>
</feature>
<dbReference type="PIRSF" id="PIRSF006648">
    <property type="entry name" value="DrrB"/>
    <property type="match status" value="1"/>
</dbReference>
<reference evidence="9 11" key="2">
    <citation type="submission" date="2022-10" db="EMBL/GenBank/DDBJ databases">
        <title>The complete genomes of actinobacterial strains from the NBC collection.</title>
        <authorList>
            <person name="Joergensen T.S."/>
            <person name="Alvarez Arevalo M."/>
            <person name="Sterndorff E.B."/>
            <person name="Faurdal D."/>
            <person name="Vuksanovic O."/>
            <person name="Mourched A.-S."/>
            <person name="Charusanti P."/>
            <person name="Shaw S."/>
            <person name="Blin K."/>
            <person name="Weber T."/>
        </authorList>
    </citation>
    <scope>NUCLEOTIDE SEQUENCE [LARGE SCALE GENOMIC DNA]</scope>
    <source>
        <strain evidence="9 11">NBC 01809</strain>
    </source>
</reference>
<protein>
    <recommendedName>
        <fullName evidence="6">Transport permease protein</fullName>
    </recommendedName>
</protein>
<dbReference type="GO" id="GO:0043190">
    <property type="term" value="C:ATP-binding cassette (ABC) transporter complex"/>
    <property type="evidence" value="ECO:0007669"/>
    <property type="project" value="InterPro"/>
</dbReference>
<dbReference type="PANTHER" id="PTHR43027:SF2">
    <property type="entry name" value="TRANSPORT PERMEASE PROTEIN"/>
    <property type="match status" value="1"/>
</dbReference>
<keyword evidence="6" id="KW-0813">Transport</keyword>
<feature type="transmembrane region" description="Helical" evidence="6">
    <location>
        <begin position="59"/>
        <end position="81"/>
    </location>
</feature>
<dbReference type="OrthoDB" id="3217868at2"/>
<feature type="transmembrane region" description="Helical" evidence="6">
    <location>
        <begin position="102"/>
        <end position="131"/>
    </location>
</feature>
<keyword evidence="3 6" id="KW-1133">Transmembrane helix</keyword>
<comment type="similarity">
    <text evidence="6">Belongs to the ABC-2 integral membrane protein family.</text>
</comment>
<dbReference type="InterPro" id="IPR047817">
    <property type="entry name" value="ABC2_TM_bact-type"/>
</dbReference>
<feature type="transmembrane region" description="Helical" evidence="6">
    <location>
        <begin position="20"/>
        <end position="39"/>
    </location>
</feature>
<dbReference type="InterPro" id="IPR052902">
    <property type="entry name" value="ABC-2_transporter"/>
</dbReference>
<evidence type="ECO:0000313" key="9">
    <source>
        <dbReference type="EMBL" id="WSA31643.1"/>
    </source>
</evidence>
<dbReference type="PROSITE" id="PS51012">
    <property type="entry name" value="ABC_TM2"/>
    <property type="match status" value="1"/>
</dbReference>
<dbReference type="EMBL" id="CP109071">
    <property type="protein sequence ID" value="WSA31643.1"/>
    <property type="molecule type" value="Genomic_DNA"/>
</dbReference>
<proteinExistence type="inferred from homology"/>
<keyword evidence="2 6" id="KW-0812">Transmembrane</keyword>
<organism evidence="8 10">
    <name type="scientific">Micromonospora peucetia</name>
    <dbReference type="NCBI Taxonomy" id="47871"/>
    <lineage>
        <taxon>Bacteria</taxon>
        <taxon>Bacillati</taxon>
        <taxon>Actinomycetota</taxon>
        <taxon>Actinomycetes</taxon>
        <taxon>Micromonosporales</taxon>
        <taxon>Micromonosporaceae</taxon>
        <taxon>Micromonospora</taxon>
    </lineage>
</organism>
<evidence type="ECO:0000256" key="3">
    <source>
        <dbReference type="ARBA" id="ARBA00022989"/>
    </source>
</evidence>
<evidence type="ECO:0000313" key="8">
    <source>
        <dbReference type="EMBL" id="SCL71525.1"/>
    </source>
</evidence>